<dbReference type="InterPro" id="IPR051593">
    <property type="entry name" value="Ergosterol_Biosynth_ERG27"/>
</dbReference>
<comment type="caution">
    <text evidence="1">The sequence shown here is derived from an EMBL/GenBank/DDBJ whole genome shotgun (WGS) entry which is preliminary data.</text>
</comment>
<keyword evidence="2" id="KW-1185">Reference proteome</keyword>
<gene>
    <name evidence="1" type="ORF">BJX66DRAFT_349913</name>
</gene>
<dbReference type="PANTHER" id="PTHR43647">
    <property type="entry name" value="DEHYDROGENASE"/>
    <property type="match status" value="1"/>
</dbReference>
<protein>
    <submittedName>
        <fullName evidence="1">Uncharacterized protein</fullName>
    </submittedName>
</protein>
<sequence>MDGTILITGANGSLAHGFLTSLLSHYPSFTVIGTVRNPSATDPAMTKLKALIGGYPAAKFHLPQLDLGSLSEVREFSMRLARDIQEGKIPRLSSIICNAFTWSLSGGPKFSADGFETTFQVSHLAHHLLVLELLASMDPNSGRIVMIGSVTHDPDRANPLSKLLAHIPEDLEQLVHPAPDKPGEEHDRGFQCYGTAKLTNVMFVQELNDRLAKDPVHGSITALAMDPGGIVDSRAHGEQKMLVRVLMSATKILLPLLHPFTRVVRSAEDSGADLVQIAVGSKFHGRRGYFEGLVVAKPAWMGEDVEKRRRLWDACCEWSGLGEVTGLGISKK</sequence>
<evidence type="ECO:0000313" key="1">
    <source>
        <dbReference type="EMBL" id="KAL2783051.1"/>
    </source>
</evidence>
<dbReference type="SUPFAM" id="SSF51735">
    <property type="entry name" value="NAD(P)-binding Rossmann-fold domains"/>
    <property type="match status" value="1"/>
</dbReference>
<name>A0ABR4FIH9_9EURO</name>
<reference evidence="1 2" key="1">
    <citation type="submission" date="2024-07" db="EMBL/GenBank/DDBJ databases">
        <title>Section-level genome sequencing and comparative genomics of Aspergillus sections Usti and Cavernicolus.</title>
        <authorList>
            <consortium name="Lawrence Berkeley National Laboratory"/>
            <person name="Nybo J.L."/>
            <person name="Vesth T.C."/>
            <person name="Theobald S."/>
            <person name="Frisvad J.C."/>
            <person name="Larsen T.O."/>
            <person name="Kjaerboelling I."/>
            <person name="Rothschild-Mancinelli K."/>
            <person name="Lyhne E.K."/>
            <person name="Kogle M.E."/>
            <person name="Barry K."/>
            <person name="Clum A."/>
            <person name="Na H."/>
            <person name="Ledsgaard L."/>
            <person name="Lin J."/>
            <person name="Lipzen A."/>
            <person name="Kuo A."/>
            <person name="Riley R."/>
            <person name="Mondo S."/>
            <person name="Labutti K."/>
            <person name="Haridas S."/>
            <person name="Pangalinan J."/>
            <person name="Salamov A.A."/>
            <person name="Simmons B.A."/>
            <person name="Magnuson J.K."/>
            <person name="Chen J."/>
            <person name="Drula E."/>
            <person name="Henrissat B."/>
            <person name="Wiebenga A."/>
            <person name="Lubbers R.J."/>
            <person name="Gomes A.C."/>
            <person name="Makela M.R."/>
            <person name="Stajich J."/>
            <person name="Grigoriev I.V."/>
            <person name="Mortensen U.H."/>
            <person name="De Vries R.P."/>
            <person name="Baker S.E."/>
            <person name="Andersen M.R."/>
        </authorList>
    </citation>
    <scope>NUCLEOTIDE SEQUENCE [LARGE SCALE GENOMIC DNA]</scope>
    <source>
        <strain evidence="1 2">CBS 209.92</strain>
    </source>
</reference>
<dbReference type="InterPro" id="IPR036291">
    <property type="entry name" value="NAD(P)-bd_dom_sf"/>
</dbReference>
<dbReference type="Proteomes" id="UP001610563">
    <property type="component" value="Unassembled WGS sequence"/>
</dbReference>
<accession>A0ABR4FIH9</accession>
<organism evidence="1 2">
    <name type="scientific">Aspergillus keveii</name>
    <dbReference type="NCBI Taxonomy" id="714993"/>
    <lineage>
        <taxon>Eukaryota</taxon>
        <taxon>Fungi</taxon>
        <taxon>Dikarya</taxon>
        <taxon>Ascomycota</taxon>
        <taxon>Pezizomycotina</taxon>
        <taxon>Eurotiomycetes</taxon>
        <taxon>Eurotiomycetidae</taxon>
        <taxon>Eurotiales</taxon>
        <taxon>Aspergillaceae</taxon>
        <taxon>Aspergillus</taxon>
        <taxon>Aspergillus subgen. Nidulantes</taxon>
    </lineage>
</organism>
<dbReference type="EMBL" id="JBFTWV010000278">
    <property type="protein sequence ID" value="KAL2783051.1"/>
    <property type="molecule type" value="Genomic_DNA"/>
</dbReference>
<dbReference type="Gene3D" id="3.40.50.720">
    <property type="entry name" value="NAD(P)-binding Rossmann-like Domain"/>
    <property type="match status" value="1"/>
</dbReference>
<proteinExistence type="predicted"/>
<dbReference type="PANTHER" id="PTHR43647:SF4">
    <property type="entry name" value="KETOREDUCTASE (KR) DOMAIN-CONTAINING PROTEIN"/>
    <property type="match status" value="1"/>
</dbReference>
<evidence type="ECO:0000313" key="2">
    <source>
        <dbReference type="Proteomes" id="UP001610563"/>
    </source>
</evidence>